<protein>
    <submittedName>
        <fullName evidence="2">Serine protease</fullName>
    </submittedName>
</protein>
<name>A0A386HNS7_9BACT</name>
<keyword evidence="2" id="KW-0645">Protease</keyword>
<gene>
    <name evidence="2" type="ORF">D6B99_04765</name>
</gene>
<dbReference type="PANTHER" id="PTHR43019">
    <property type="entry name" value="SERINE ENDOPROTEASE DEGS"/>
    <property type="match status" value="1"/>
</dbReference>
<dbReference type="KEGG" id="ark:D6B99_04765"/>
<dbReference type="Pfam" id="PF13365">
    <property type="entry name" value="Trypsin_2"/>
    <property type="match status" value="1"/>
</dbReference>
<dbReference type="SUPFAM" id="SSF50494">
    <property type="entry name" value="Trypsin-like serine proteases"/>
    <property type="match status" value="1"/>
</dbReference>
<sequence length="368" mass="41196">MKMSEQYLIESFERYFNEEMLPEEKAYFEKMRNENPELDQMTVEHKVFMDKLAEYADRRNLKDNLQSTHKSLLIKGAIAENEHNLSKGKIVQLWHRYKKTMGIAACIAGLTTFIISGSMQVIAPANRSEIQQLSRDVEQLKKTQDIQYSKIKEVTKMPEGAVVKSGGSAFLIDGKGYLVTNAHVLKGSSAIVANSDGQEFKTIIAYVDHAKDLAVLKITDADFKPVRRLPYDLKSGKVDIGAEVFTLGYPRNDITYNKGYLSALSGFDGDTSTVQISLLANPGNSGGPLFNKYGDIVGILSTRETNAQGVTFAIKSNEIFQMLKNWRDTDTSAISNVSVSEKGNLKGVNREDQIKRLEDYVYIVKAYN</sequence>
<accession>A0A386HNS7</accession>
<dbReference type="PRINTS" id="PR00834">
    <property type="entry name" value="PROTEASES2C"/>
</dbReference>
<keyword evidence="2" id="KW-0378">Hydrolase</keyword>
<evidence type="ECO:0000313" key="3">
    <source>
        <dbReference type="Proteomes" id="UP000266118"/>
    </source>
</evidence>
<evidence type="ECO:0000256" key="1">
    <source>
        <dbReference type="SAM" id="Phobius"/>
    </source>
</evidence>
<dbReference type="PANTHER" id="PTHR43019:SF23">
    <property type="entry name" value="PROTEASE DO-LIKE 5, CHLOROPLASTIC"/>
    <property type="match status" value="1"/>
</dbReference>
<dbReference type="Gene3D" id="2.40.10.120">
    <property type="match status" value="1"/>
</dbReference>
<dbReference type="OrthoDB" id="9766361at2"/>
<keyword evidence="1" id="KW-1133">Transmembrane helix</keyword>
<dbReference type="AlphaFoldDB" id="A0A386HNS7"/>
<keyword evidence="3" id="KW-1185">Reference proteome</keyword>
<dbReference type="Proteomes" id="UP000266118">
    <property type="component" value="Chromosome"/>
</dbReference>
<keyword evidence="1" id="KW-0472">Membrane</keyword>
<dbReference type="InterPro" id="IPR009003">
    <property type="entry name" value="Peptidase_S1_PA"/>
</dbReference>
<reference evidence="2 3" key="1">
    <citation type="submission" date="2018-09" db="EMBL/GenBank/DDBJ databases">
        <title>Arachidicoccus sp. nov., a bacterium isolated from soil.</title>
        <authorList>
            <person name="Weon H.-Y."/>
            <person name="Kwon S.-W."/>
            <person name="Lee S.A."/>
        </authorList>
    </citation>
    <scope>NUCLEOTIDE SEQUENCE [LARGE SCALE GENOMIC DNA]</scope>
    <source>
        <strain evidence="2 3">KIS59-12</strain>
    </source>
</reference>
<feature type="transmembrane region" description="Helical" evidence="1">
    <location>
        <begin position="102"/>
        <end position="123"/>
    </location>
</feature>
<dbReference type="EMBL" id="CP032489">
    <property type="protein sequence ID" value="AYD46984.1"/>
    <property type="molecule type" value="Genomic_DNA"/>
</dbReference>
<organism evidence="2 3">
    <name type="scientific">Arachidicoccus soli</name>
    <dbReference type="NCBI Taxonomy" id="2341117"/>
    <lineage>
        <taxon>Bacteria</taxon>
        <taxon>Pseudomonadati</taxon>
        <taxon>Bacteroidota</taxon>
        <taxon>Chitinophagia</taxon>
        <taxon>Chitinophagales</taxon>
        <taxon>Chitinophagaceae</taxon>
        <taxon>Arachidicoccus</taxon>
    </lineage>
</organism>
<dbReference type="GO" id="GO:0006508">
    <property type="term" value="P:proteolysis"/>
    <property type="evidence" value="ECO:0007669"/>
    <property type="project" value="UniProtKB-KW"/>
</dbReference>
<proteinExistence type="predicted"/>
<dbReference type="GO" id="GO:0004252">
    <property type="term" value="F:serine-type endopeptidase activity"/>
    <property type="evidence" value="ECO:0007669"/>
    <property type="project" value="InterPro"/>
</dbReference>
<keyword evidence="1" id="KW-0812">Transmembrane</keyword>
<dbReference type="InterPro" id="IPR001940">
    <property type="entry name" value="Peptidase_S1C"/>
</dbReference>
<evidence type="ECO:0000313" key="2">
    <source>
        <dbReference type="EMBL" id="AYD46984.1"/>
    </source>
</evidence>